<dbReference type="Pfam" id="PF10431">
    <property type="entry name" value="ClpB_D2-small"/>
    <property type="match status" value="1"/>
</dbReference>
<feature type="coiled-coil region" evidence="6">
    <location>
        <begin position="334"/>
        <end position="414"/>
    </location>
</feature>
<reference evidence="10 11" key="1">
    <citation type="submission" date="2017-05" db="EMBL/GenBank/DDBJ databases">
        <title>The Genome Sequence of Tsuchiyaea wingfieldii DSM 27421.</title>
        <authorList>
            <person name="Cuomo C."/>
            <person name="Passer A."/>
            <person name="Billmyre B."/>
            <person name="Heitman J."/>
        </authorList>
    </citation>
    <scope>NUCLEOTIDE SEQUENCE [LARGE SCALE GENOMIC DNA]</scope>
    <source>
        <strain evidence="10 11">DSM 27421</strain>
    </source>
</reference>
<dbReference type="GO" id="GO:0034605">
    <property type="term" value="P:cellular response to heat"/>
    <property type="evidence" value="ECO:0007669"/>
    <property type="project" value="TreeGrafter"/>
</dbReference>
<feature type="domain" description="AAA+ ATPase" evidence="8">
    <location>
        <begin position="121"/>
        <end position="264"/>
    </location>
</feature>
<keyword evidence="2" id="KW-0677">Repeat</keyword>
<dbReference type="InterPro" id="IPR003959">
    <property type="entry name" value="ATPase_AAA_core"/>
</dbReference>
<comment type="caution">
    <text evidence="10">The sequence shown here is derived from an EMBL/GenBank/DDBJ whole genome shotgun (WGS) entry which is preliminary data.</text>
</comment>
<evidence type="ECO:0000313" key="11">
    <source>
        <dbReference type="Proteomes" id="UP000322245"/>
    </source>
</evidence>
<sequence>MLARRHLIRTARIPSIPPHLAPAIRAARLVRPSLPSLSLAAPHTAPALARGYASQPPGGGGPGGFGGMRFPGGQAQGPEKGETLRQFSQDLTELANEGKLDPVIGRDEEIKRTIQILSRRTKSNPVLLGLPGVGKTAILEGLATRIVNREVPESLHGKRLLALDLAALMAGTGVRGEFESRFKALLKDIEAEEGNVIVFIDEIHTLLNLGKAEGSLDAGNMIKPALARGLQLVGATTLDEYKKYIEQDAALQRRFQPIPVDEPSVESTISILRGLKSKFEVHFGVQIADSALVTAAVYSDRYISDRFLPDKAIDLVDEASSALKLAQESRPAELEKLDREIVTLEIERESLKNEDDPFSTSRLEKVEEELETKKEEQKRLADLWSQERERVGDIKEIKEQIEQAKVDLEMAQRNGEFEKASRLRFSTIPQLQSRLPKAQAELVAENEAEPGMAVKDRVTSEDIAIVVGKATGIPVNNLLKGERERLIHMEDSLKKRVVGQDQVVHSVADAIRLSRAGLQSPTRPLASFLFLGPTGVGKTELTKSLAEFLFADERRALIQLNMSEFHDKHTVSRLIGSPAGYVGHGEPSQLCDAVRRKPYAVVVFDEIEKAHPDVANVLLQILDEGCLTDGQGKQVNFKNTIICLTSNLGSEALYEPDACHPDGSITETTRTNVLDHVGRFFRPELINRLDELLIFNKLPPSIIIDIVDLRLREVQKRLEDRRINLDVGDDVKAWLARKGYSEHFGARAVARVVRDVVTNKVAGKLLDGSIGDGEIIKLALEGDELKITSRPDPHLLHPAAESESSPSAEGTGPRNPPTDPENEARTLEILEDGVEEDGDEEKPRRTVYG</sequence>
<organism evidence="10 11">
    <name type="scientific">Cryptococcus floricola</name>
    <dbReference type="NCBI Taxonomy" id="2591691"/>
    <lineage>
        <taxon>Eukaryota</taxon>
        <taxon>Fungi</taxon>
        <taxon>Dikarya</taxon>
        <taxon>Basidiomycota</taxon>
        <taxon>Agaricomycotina</taxon>
        <taxon>Tremellomycetes</taxon>
        <taxon>Tremellales</taxon>
        <taxon>Cryptococcaceae</taxon>
        <taxon>Cryptococcus</taxon>
    </lineage>
</organism>
<dbReference type="InterPro" id="IPR050130">
    <property type="entry name" value="ClpA_ClpB"/>
</dbReference>
<dbReference type="InterPro" id="IPR003593">
    <property type="entry name" value="AAA+_ATPase"/>
</dbReference>
<evidence type="ECO:0000256" key="2">
    <source>
        <dbReference type="ARBA" id="ARBA00022737"/>
    </source>
</evidence>
<accession>A0A5D3B2W0</accession>
<proteinExistence type="inferred from homology"/>
<dbReference type="Proteomes" id="UP000322245">
    <property type="component" value="Unassembled WGS sequence"/>
</dbReference>
<evidence type="ECO:0000256" key="5">
    <source>
        <dbReference type="ARBA" id="ARBA00023186"/>
    </source>
</evidence>
<dbReference type="CDD" id="cd19499">
    <property type="entry name" value="RecA-like_ClpB_Hsp104-like"/>
    <property type="match status" value="1"/>
</dbReference>
<dbReference type="PRINTS" id="PR00300">
    <property type="entry name" value="CLPPROTEASEA"/>
</dbReference>
<name>A0A5D3B2W0_9TREE</name>
<dbReference type="SMART" id="SM00382">
    <property type="entry name" value="AAA"/>
    <property type="match status" value="2"/>
</dbReference>
<dbReference type="PROSITE" id="PS00870">
    <property type="entry name" value="CLPAB_1"/>
    <property type="match status" value="1"/>
</dbReference>
<dbReference type="GO" id="GO:0043335">
    <property type="term" value="P:protein unfolding"/>
    <property type="evidence" value="ECO:0007669"/>
    <property type="project" value="TreeGrafter"/>
</dbReference>
<protein>
    <recommendedName>
        <fullName evidence="12">ATP-dependent chaperone ClpB</fullName>
    </recommendedName>
</protein>
<evidence type="ECO:0000259" key="9">
    <source>
        <dbReference type="SMART" id="SM01086"/>
    </source>
</evidence>
<feature type="region of interest" description="Disordered" evidence="7">
    <location>
        <begin position="789"/>
        <end position="849"/>
    </location>
</feature>
<feature type="compositionally biased region" description="Low complexity" evidence="7">
    <location>
        <begin position="798"/>
        <end position="809"/>
    </location>
</feature>
<feature type="domain" description="Clp ATPase C-terminal" evidence="9">
    <location>
        <begin position="698"/>
        <end position="787"/>
    </location>
</feature>
<dbReference type="InterPro" id="IPR041546">
    <property type="entry name" value="ClpA/ClpB_AAA_lid"/>
</dbReference>
<dbReference type="FunFam" id="3.40.50.300:FF:000010">
    <property type="entry name" value="Chaperone clpB 1, putative"/>
    <property type="match status" value="1"/>
</dbReference>
<evidence type="ECO:0000256" key="4">
    <source>
        <dbReference type="ARBA" id="ARBA00022840"/>
    </source>
</evidence>
<dbReference type="EMBL" id="NIDF01000007">
    <property type="protein sequence ID" value="TYJ58037.1"/>
    <property type="molecule type" value="Genomic_DNA"/>
</dbReference>
<dbReference type="GO" id="GO:0042026">
    <property type="term" value="P:protein refolding"/>
    <property type="evidence" value="ECO:0007669"/>
    <property type="project" value="TreeGrafter"/>
</dbReference>
<evidence type="ECO:0000256" key="7">
    <source>
        <dbReference type="SAM" id="MobiDB-lite"/>
    </source>
</evidence>
<keyword evidence="5" id="KW-0143">Chaperone</keyword>
<dbReference type="GO" id="GO:0005524">
    <property type="term" value="F:ATP binding"/>
    <property type="evidence" value="ECO:0007669"/>
    <property type="project" value="UniProtKB-KW"/>
</dbReference>
<dbReference type="Gene3D" id="3.40.50.300">
    <property type="entry name" value="P-loop containing nucleotide triphosphate hydrolases"/>
    <property type="match status" value="3"/>
</dbReference>
<dbReference type="SUPFAM" id="SSF52540">
    <property type="entry name" value="P-loop containing nucleoside triphosphate hydrolases"/>
    <property type="match status" value="2"/>
</dbReference>
<dbReference type="PANTHER" id="PTHR11638">
    <property type="entry name" value="ATP-DEPENDENT CLP PROTEASE"/>
    <property type="match status" value="1"/>
</dbReference>
<dbReference type="InterPro" id="IPR001270">
    <property type="entry name" value="ClpA/B"/>
</dbReference>
<dbReference type="AlphaFoldDB" id="A0A5D3B2W0"/>
<dbReference type="CDD" id="cd00009">
    <property type="entry name" value="AAA"/>
    <property type="match status" value="1"/>
</dbReference>
<dbReference type="Gene3D" id="1.10.8.60">
    <property type="match status" value="1"/>
</dbReference>
<dbReference type="InterPro" id="IPR027417">
    <property type="entry name" value="P-loop_NTPase"/>
</dbReference>
<feature type="domain" description="AAA+ ATPase" evidence="8">
    <location>
        <begin position="524"/>
        <end position="699"/>
    </location>
</feature>
<dbReference type="GO" id="GO:0016887">
    <property type="term" value="F:ATP hydrolysis activity"/>
    <property type="evidence" value="ECO:0007669"/>
    <property type="project" value="InterPro"/>
</dbReference>
<evidence type="ECO:0000313" key="10">
    <source>
        <dbReference type="EMBL" id="TYJ58037.1"/>
    </source>
</evidence>
<evidence type="ECO:0000259" key="8">
    <source>
        <dbReference type="SMART" id="SM00382"/>
    </source>
</evidence>
<dbReference type="FunFam" id="3.40.50.300:FF:000025">
    <property type="entry name" value="ATP-dependent Clp protease subunit"/>
    <property type="match status" value="1"/>
</dbReference>
<gene>
    <name evidence="10" type="ORF">B9479_001131</name>
</gene>
<feature type="compositionally biased region" description="Gly residues" evidence="7">
    <location>
        <begin position="57"/>
        <end position="70"/>
    </location>
</feature>
<dbReference type="SMART" id="SM01086">
    <property type="entry name" value="ClpB_D2-small"/>
    <property type="match status" value="1"/>
</dbReference>
<feature type="compositionally biased region" description="Acidic residues" evidence="7">
    <location>
        <begin position="829"/>
        <end position="840"/>
    </location>
</feature>
<comment type="similarity">
    <text evidence="1">Belongs to the ClpA/ClpB family.</text>
</comment>
<keyword evidence="6" id="KW-0175">Coiled coil</keyword>
<dbReference type="InterPro" id="IPR018368">
    <property type="entry name" value="ClpA/B_CS1"/>
</dbReference>
<evidence type="ECO:0000256" key="1">
    <source>
        <dbReference type="ARBA" id="ARBA00008675"/>
    </source>
</evidence>
<dbReference type="InterPro" id="IPR019489">
    <property type="entry name" value="Clp_ATPase_C"/>
</dbReference>
<dbReference type="GO" id="GO:0005759">
    <property type="term" value="C:mitochondrial matrix"/>
    <property type="evidence" value="ECO:0007669"/>
    <property type="project" value="TreeGrafter"/>
</dbReference>
<dbReference type="Pfam" id="PF07724">
    <property type="entry name" value="AAA_2"/>
    <property type="match status" value="1"/>
</dbReference>
<evidence type="ECO:0000256" key="6">
    <source>
        <dbReference type="SAM" id="Coils"/>
    </source>
</evidence>
<keyword evidence="3" id="KW-0547">Nucleotide-binding</keyword>
<evidence type="ECO:0000256" key="3">
    <source>
        <dbReference type="ARBA" id="ARBA00022741"/>
    </source>
</evidence>
<evidence type="ECO:0008006" key="12">
    <source>
        <dbReference type="Google" id="ProtNLM"/>
    </source>
</evidence>
<keyword evidence="4" id="KW-0067">ATP-binding</keyword>
<keyword evidence="11" id="KW-1185">Reference proteome</keyword>
<feature type="region of interest" description="Disordered" evidence="7">
    <location>
        <begin position="49"/>
        <end position="80"/>
    </location>
</feature>
<dbReference type="PANTHER" id="PTHR11638:SF176">
    <property type="entry name" value="HEAT SHOCK PROTEIN 78, MITOCHONDRIAL"/>
    <property type="match status" value="1"/>
</dbReference>
<dbReference type="FunFam" id="3.40.50.300:FF:000120">
    <property type="entry name" value="ATP-dependent chaperone ClpB"/>
    <property type="match status" value="1"/>
</dbReference>
<dbReference type="Pfam" id="PF17871">
    <property type="entry name" value="AAA_lid_9"/>
    <property type="match status" value="1"/>
</dbReference>
<dbReference type="Pfam" id="PF00004">
    <property type="entry name" value="AAA"/>
    <property type="match status" value="1"/>
</dbReference>